<dbReference type="PANTHER" id="PTHR44591:SF3">
    <property type="entry name" value="RESPONSE REGULATORY DOMAIN-CONTAINING PROTEIN"/>
    <property type="match status" value="1"/>
</dbReference>
<dbReference type="SUPFAM" id="SSF52172">
    <property type="entry name" value="CheY-like"/>
    <property type="match status" value="1"/>
</dbReference>
<dbReference type="Proteomes" id="UP000233256">
    <property type="component" value="Unassembled WGS sequence"/>
</dbReference>
<dbReference type="CDD" id="cd17574">
    <property type="entry name" value="REC_OmpR"/>
    <property type="match status" value="1"/>
</dbReference>
<proteinExistence type="predicted"/>
<evidence type="ECO:0000256" key="2">
    <source>
        <dbReference type="PROSITE-ProRule" id="PRU00169"/>
    </source>
</evidence>
<reference evidence="4 5" key="1">
    <citation type="journal article" date="2017" name="ISME J.">
        <title>Potential for microbial H2 and metal transformations associated with novel bacteria and archaea in deep terrestrial subsurface sediments.</title>
        <authorList>
            <person name="Hernsdorf A.W."/>
            <person name="Amano Y."/>
            <person name="Miyakawa K."/>
            <person name="Ise K."/>
            <person name="Suzuki Y."/>
            <person name="Anantharaman K."/>
            <person name="Probst A."/>
            <person name="Burstein D."/>
            <person name="Thomas B.C."/>
            <person name="Banfield J.F."/>
        </authorList>
    </citation>
    <scope>NUCLEOTIDE SEQUENCE [LARGE SCALE GENOMIC DNA]</scope>
    <source>
        <strain evidence="4">HGW-Wallbacteria-1</strain>
    </source>
</reference>
<dbReference type="EMBL" id="PGXC01000003">
    <property type="protein sequence ID" value="PKK91162.1"/>
    <property type="molecule type" value="Genomic_DNA"/>
</dbReference>
<dbReference type="GO" id="GO:0000160">
    <property type="term" value="P:phosphorelay signal transduction system"/>
    <property type="evidence" value="ECO:0007669"/>
    <property type="project" value="InterPro"/>
</dbReference>
<dbReference type="InterPro" id="IPR001789">
    <property type="entry name" value="Sig_transdc_resp-reg_receiver"/>
</dbReference>
<feature type="domain" description="Response regulatory" evidence="3">
    <location>
        <begin position="5"/>
        <end position="121"/>
    </location>
</feature>
<dbReference type="Gene3D" id="3.40.50.2300">
    <property type="match status" value="1"/>
</dbReference>
<evidence type="ECO:0000313" key="4">
    <source>
        <dbReference type="EMBL" id="PKK91162.1"/>
    </source>
</evidence>
<evidence type="ECO:0000259" key="3">
    <source>
        <dbReference type="PROSITE" id="PS50110"/>
    </source>
</evidence>
<organism evidence="4 5">
    <name type="scientific">Candidatus Wallbacteria bacterium HGW-Wallbacteria-1</name>
    <dbReference type="NCBI Taxonomy" id="2013854"/>
    <lineage>
        <taxon>Bacteria</taxon>
        <taxon>Candidatus Walliibacteriota</taxon>
    </lineage>
</organism>
<evidence type="ECO:0000256" key="1">
    <source>
        <dbReference type="ARBA" id="ARBA00022553"/>
    </source>
</evidence>
<keyword evidence="1 2" id="KW-0597">Phosphoprotein</keyword>
<dbReference type="InterPro" id="IPR011006">
    <property type="entry name" value="CheY-like_superfamily"/>
</dbReference>
<dbReference type="SMART" id="SM00448">
    <property type="entry name" value="REC"/>
    <property type="match status" value="1"/>
</dbReference>
<evidence type="ECO:0000313" key="5">
    <source>
        <dbReference type="Proteomes" id="UP000233256"/>
    </source>
</evidence>
<dbReference type="Pfam" id="PF00072">
    <property type="entry name" value="Response_reg"/>
    <property type="match status" value="1"/>
</dbReference>
<name>A0A2N1PSB1_9BACT</name>
<sequence length="122" mass="13534">MKPKTILVIEDEKALMMIIEKTLKSAGFEVVTALDGMAGMEAAVEGSADLVILDIMLPKISGYKILEVLKEFREKRTLPVIILSARAKNEDMKRALAAGADLYITKPFSPLQLLERVREFLA</sequence>
<dbReference type="PANTHER" id="PTHR44591">
    <property type="entry name" value="STRESS RESPONSE REGULATOR PROTEIN 1"/>
    <property type="match status" value="1"/>
</dbReference>
<comment type="caution">
    <text evidence="4">The sequence shown here is derived from an EMBL/GenBank/DDBJ whole genome shotgun (WGS) entry which is preliminary data.</text>
</comment>
<dbReference type="PROSITE" id="PS50110">
    <property type="entry name" value="RESPONSE_REGULATORY"/>
    <property type="match status" value="1"/>
</dbReference>
<accession>A0A2N1PSB1</accession>
<protein>
    <submittedName>
        <fullName evidence="4">Two-component system response regulator</fullName>
    </submittedName>
</protein>
<feature type="modified residue" description="4-aspartylphosphate" evidence="2">
    <location>
        <position position="54"/>
    </location>
</feature>
<dbReference type="AlphaFoldDB" id="A0A2N1PSB1"/>
<gene>
    <name evidence="4" type="ORF">CVV64_05175</name>
</gene>
<dbReference type="InterPro" id="IPR050595">
    <property type="entry name" value="Bact_response_regulator"/>
</dbReference>